<gene>
    <name evidence="2" type="ORF">EQG79_29040</name>
</gene>
<dbReference type="RefSeq" id="WP_129606502.1">
    <property type="nucleotide sequence ID" value="NZ_SBLB01000013.1"/>
</dbReference>
<dbReference type="EMBL" id="SBLB01000013">
    <property type="protein sequence ID" value="RYC66638.1"/>
    <property type="molecule type" value="Genomic_DNA"/>
</dbReference>
<accession>A0A4V1RVG0</accession>
<comment type="caution">
    <text evidence="2">The sequence shown here is derived from an EMBL/GenBank/DDBJ whole genome shotgun (WGS) entry which is preliminary data.</text>
</comment>
<organism evidence="2 3">
    <name type="scientific">Spirosoma sordidisoli</name>
    <dbReference type="NCBI Taxonomy" id="2502893"/>
    <lineage>
        <taxon>Bacteria</taxon>
        <taxon>Pseudomonadati</taxon>
        <taxon>Bacteroidota</taxon>
        <taxon>Cytophagia</taxon>
        <taxon>Cytophagales</taxon>
        <taxon>Cytophagaceae</taxon>
        <taxon>Spirosoma</taxon>
    </lineage>
</organism>
<evidence type="ECO:0000256" key="1">
    <source>
        <dbReference type="SAM" id="MobiDB-lite"/>
    </source>
</evidence>
<dbReference type="Pfam" id="PF18976">
    <property type="entry name" value="DUF5712"/>
    <property type="match status" value="1"/>
</dbReference>
<feature type="region of interest" description="Disordered" evidence="1">
    <location>
        <begin position="288"/>
        <end position="409"/>
    </location>
</feature>
<protein>
    <recommendedName>
        <fullName evidence="4">Mobilization protein</fullName>
    </recommendedName>
</protein>
<dbReference type="AlphaFoldDB" id="A0A4V1RVG0"/>
<sequence>MVIRVLPASKGGIYSNAGSSHFLVNYLEHEAREERQQEQAPAGDSMPGRAIFFDQQREDIRAEEVQERIDGNVQGVQKGKPMFHSLVISPSQDELRHLNDDPDKLKAYTRQVMENYAANFTQKRKESLMSNSLVWYATIHRSRHYSGLDDAVQTGQVQARQRKKGEQTHIHVIVSARDRTMSRSLHPDAGSSQFNYKTWLQKNYKDFEQAFGCKITVTEKQHQERLEKQIARLDRLGLSLDRERMMTVGRQHAYSTDFWKGMSQIERGVKHGSIFTANQAYDRLNAATEPKAKNARHQRDDSRAFQSYEPGKRTQSERARNHQPLMAKLVAPVGEKPKRDSTAPPEPRPLTGKEAKPELTKSTKKQEVKPGRTDLSPLISALRFESVPETGAQARSQDDDYQRRIKRRR</sequence>
<proteinExistence type="predicted"/>
<keyword evidence="3" id="KW-1185">Reference proteome</keyword>
<evidence type="ECO:0000313" key="3">
    <source>
        <dbReference type="Proteomes" id="UP000290407"/>
    </source>
</evidence>
<dbReference type="Proteomes" id="UP000290407">
    <property type="component" value="Unassembled WGS sequence"/>
</dbReference>
<dbReference type="InterPro" id="IPR043766">
    <property type="entry name" value="BfmA-like"/>
</dbReference>
<feature type="compositionally biased region" description="Basic and acidic residues" evidence="1">
    <location>
        <begin position="310"/>
        <end position="320"/>
    </location>
</feature>
<evidence type="ECO:0000313" key="2">
    <source>
        <dbReference type="EMBL" id="RYC66638.1"/>
    </source>
</evidence>
<feature type="compositionally biased region" description="Basic and acidic residues" evidence="1">
    <location>
        <begin position="351"/>
        <end position="372"/>
    </location>
</feature>
<name>A0A4V1RVG0_9BACT</name>
<reference evidence="2 3" key="1">
    <citation type="submission" date="2019-01" db="EMBL/GenBank/DDBJ databases">
        <title>Spirosoma flava sp. nov., a propanil-degrading bacterium isolated from herbicide-contaminated soil.</title>
        <authorList>
            <person name="Zhang L."/>
            <person name="Jiang J.-D."/>
        </authorList>
    </citation>
    <scope>NUCLEOTIDE SEQUENCE [LARGE SCALE GENOMIC DNA]</scope>
    <source>
        <strain evidence="2 3">TY50</strain>
    </source>
</reference>
<evidence type="ECO:0008006" key="4">
    <source>
        <dbReference type="Google" id="ProtNLM"/>
    </source>
</evidence>